<dbReference type="PANTHER" id="PTHR30474">
    <property type="entry name" value="CELL CYCLE PROTEIN"/>
    <property type="match status" value="1"/>
</dbReference>
<proteinExistence type="inferred from homology"/>
<gene>
    <name evidence="18" type="ORF">H8S00_02675</name>
</gene>
<evidence type="ECO:0000256" key="2">
    <source>
        <dbReference type="ARBA" id="ARBA00022676"/>
    </source>
</evidence>
<keyword evidence="4 17" id="KW-0812">Transmembrane</keyword>
<evidence type="ECO:0000256" key="10">
    <source>
        <dbReference type="ARBA" id="ARBA00033270"/>
    </source>
</evidence>
<keyword evidence="6" id="KW-0573">Peptidoglycan synthesis</keyword>
<evidence type="ECO:0000313" key="18">
    <source>
        <dbReference type="EMBL" id="MBC5666897.1"/>
    </source>
</evidence>
<feature type="transmembrane region" description="Helical" evidence="17">
    <location>
        <begin position="96"/>
        <end position="113"/>
    </location>
</feature>
<evidence type="ECO:0000256" key="4">
    <source>
        <dbReference type="ARBA" id="ARBA00022692"/>
    </source>
</evidence>
<dbReference type="InterPro" id="IPR001182">
    <property type="entry name" value="FtsW/RodA"/>
</dbReference>
<evidence type="ECO:0000256" key="8">
    <source>
        <dbReference type="ARBA" id="ARBA00023136"/>
    </source>
</evidence>
<evidence type="ECO:0000256" key="14">
    <source>
        <dbReference type="ARBA" id="ARBA00044770"/>
    </source>
</evidence>
<keyword evidence="8 17" id="KW-0472">Membrane</keyword>
<evidence type="ECO:0000313" key="19">
    <source>
        <dbReference type="Proteomes" id="UP000597877"/>
    </source>
</evidence>
<sequence length="397" mass="43743">MEQKEYEPATGEEVTVKRKRNKRDGYFDYSLLFVWIFIMLLGYVLLYSASSYTALNKYNDSAYFLKKQIQATAFGVAVMIPVILLDYRLLKKYKTFIYCFSLFTVLLILTPLGKEANGAKRWINLKLVQFQPAEIVKIGVIIMTAAILSKCGQQAIKKGKLCWQIYSITLLGAGLVYVLTSNLSSAIIIAGIGAVMIIVAGAGKWFTGTISVGLVGGIIGLYILRNMPQLASLSFRFERIAVWKNPENFLQGRGKGFQPLQGLYAIGSGGIFGKGLGNSAQKLGFVPEANNDMIFSIICEELGIFGAICIILLFVFMIRRMRVIASNAPDMFGSMIVVGVLAHISIQVVLNIAVVTTLIPNTGVSLPFISYGGTSLMFLIIEMGMVLSVSRRIKRIR</sequence>
<comment type="catalytic activity">
    <reaction evidence="15">
        <text>[GlcNAc-(1-&gt;4)-Mur2Ac(oyl-L-Ala-gamma-D-Glu-L-Lys-D-Ala-D-Ala)](n)-di-trans,octa-cis-undecaprenyl diphosphate + beta-D-GlcNAc-(1-&gt;4)-Mur2Ac(oyl-L-Ala-gamma-D-Glu-L-Lys-D-Ala-D-Ala)-di-trans,octa-cis-undecaprenyl diphosphate = [GlcNAc-(1-&gt;4)-Mur2Ac(oyl-L-Ala-gamma-D-Glu-L-Lys-D-Ala-D-Ala)](n+1)-di-trans,octa-cis-undecaprenyl diphosphate + di-trans,octa-cis-undecaprenyl diphosphate + H(+)</text>
        <dbReference type="Rhea" id="RHEA:23708"/>
        <dbReference type="Rhea" id="RHEA-COMP:9602"/>
        <dbReference type="Rhea" id="RHEA-COMP:9603"/>
        <dbReference type="ChEBI" id="CHEBI:15378"/>
        <dbReference type="ChEBI" id="CHEBI:58405"/>
        <dbReference type="ChEBI" id="CHEBI:60033"/>
        <dbReference type="ChEBI" id="CHEBI:78435"/>
        <dbReference type="EC" id="2.4.99.28"/>
    </reaction>
</comment>
<evidence type="ECO:0000256" key="5">
    <source>
        <dbReference type="ARBA" id="ARBA00022960"/>
    </source>
</evidence>
<reference evidence="18 19" key="1">
    <citation type="submission" date="2020-08" db="EMBL/GenBank/DDBJ databases">
        <title>Genome public.</title>
        <authorList>
            <person name="Liu C."/>
            <person name="Sun Q."/>
        </authorList>
    </citation>
    <scope>NUCLEOTIDE SEQUENCE [LARGE SCALE GENOMIC DNA]</scope>
    <source>
        <strain evidence="18 19">BX4</strain>
    </source>
</reference>
<feature type="transmembrane region" description="Helical" evidence="17">
    <location>
        <begin position="26"/>
        <end position="49"/>
    </location>
</feature>
<evidence type="ECO:0000256" key="12">
    <source>
        <dbReference type="ARBA" id="ARBA00041185"/>
    </source>
</evidence>
<feature type="transmembrane region" description="Helical" evidence="17">
    <location>
        <begin position="210"/>
        <end position="227"/>
    </location>
</feature>
<keyword evidence="7 17" id="KW-1133">Transmembrane helix</keyword>
<keyword evidence="18" id="KW-0132">Cell division</keyword>
<dbReference type="EC" id="2.4.99.28" evidence="14"/>
<evidence type="ECO:0000256" key="16">
    <source>
        <dbReference type="ARBA" id="ARBA00049966"/>
    </source>
</evidence>
<comment type="function">
    <text evidence="16">Peptidoglycan polymerase that is essential for cell division.</text>
</comment>
<organism evidence="18 19">
    <name type="scientific">Eubacterium segne</name>
    <dbReference type="NCBI Taxonomy" id="2763045"/>
    <lineage>
        <taxon>Bacteria</taxon>
        <taxon>Bacillati</taxon>
        <taxon>Bacillota</taxon>
        <taxon>Clostridia</taxon>
        <taxon>Eubacteriales</taxon>
        <taxon>Eubacteriaceae</taxon>
        <taxon>Eubacterium</taxon>
    </lineage>
</organism>
<evidence type="ECO:0000256" key="9">
    <source>
        <dbReference type="ARBA" id="ARBA00032370"/>
    </source>
</evidence>
<evidence type="ECO:0000256" key="3">
    <source>
        <dbReference type="ARBA" id="ARBA00022679"/>
    </source>
</evidence>
<evidence type="ECO:0000256" key="17">
    <source>
        <dbReference type="SAM" id="Phobius"/>
    </source>
</evidence>
<comment type="similarity">
    <text evidence="11">Belongs to the SEDS family. FtsW subfamily.</text>
</comment>
<feature type="transmembrane region" description="Helical" evidence="17">
    <location>
        <begin position="161"/>
        <end position="179"/>
    </location>
</feature>
<comment type="caution">
    <text evidence="18">The sequence shown here is derived from an EMBL/GenBank/DDBJ whole genome shotgun (WGS) entry which is preliminary data.</text>
</comment>
<feature type="transmembrane region" description="Helical" evidence="17">
    <location>
        <begin position="331"/>
        <end position="356"/>
    </location>
</feature>
<name>A0ABR7F0X6_9FIRM</name>
<feature type="transmembrane region" description="Helical" evidence="17">
    <location>
        <begin position="133"/>
        <end position="149"/>
    </location>
</feature>
<dbReference type="EMBL" id="JACOOZ010000002">
    <property type="protein sequence ID" value="MBC5666897.1"/>
    <property type="molecule type" value="Genomic_DNA"/>
</dbReference>
<evidence type="ECO:0000256" key="7">
    <source>
        <dbReference type="ARBA" id="ARBA00022989"/>
    </source>
</evidence>
<dbReference type="PANTHER" id="PTHR30474:SF2">
    <property type="entry name" value="PEPTIDOGLYCAN GLYCOSYLTRANSFERASE FTSW-RELATED"/>
    <property type="match status" value="1"/>
</dbReference>
<evidence type="ECO:0000256" key="1">
    <source>
        <dbReference type="ARBA" id="ARBA00004141"/>
    </source>
</evidence>
<feature type="transmembrane region" description="Helical" evidence="17">
    <location>
        <begin position="69"/>
        <end position="89"/>
    </location>
</feature>
<evidence type="ECO:0000256" key="11">
    <source>
        <dbReference type="ARBA" id="ARBA00038053"/>
    </source>
</evidence>
<dbReference type="Proteomes" id="UP000597877">
    <property type="component" value="Unassembled WGS sequence"/>
</dbReference>
<protein>
    <recommendedName>
        <fullName evidence="12">Probable peptidoglycan glycosyltransferase FtsW</fullName>
        <ecNumber evidence="14">2.4.99.28</ecNumber>
    </recommendedName>
    <alternativeName>
        <fullName evidence="13">Cell division protein FtsW</fullName>
    </alternativeName>
    <alternativeName>
        <fullName evidence="10">Cell wall polymerase</fullName>
    </alternativeName>
    <alternativeName>
        <fullName evidence="9">Peptidoglycan polymerase</fullName>
    </alternativeName>
</protein>
<keyword evidence="3" id="KW-0808">Transferase</keyword>
<dbReference type="GO" id="GO:0051301">
    <property type="term" value="P:cell division"/>
    <property type="evidence" value="ECO:0007669"/>
    <property type="project" value="UniProtKB-KW"/>
</dbReference>
<keyword evidence="2" id="KW-0328">Glycosyltransferase</keyword>
<accession>A0ABR7F0X6</accession>
<feature type="transmembrane region" description="Helical" evidence="17">
    <location>
        <begin position="293"/>
        <end position="319"/>
    </location>
</feature>
<keyword evidence="19" id="KW-1185">Reference proteome</keyword>
<evidence type="ECO:0000256" key="6">
    <source>
        <dbReference type="ARBA" id="ARBA00022984"/>
    </source>
</evidence>
<feature type="transmembrane region" description="Helical" evidence="17">
    <location>
        <begin position="368"/>
        <end position="389"/>
    </location>
</feature>
<comment type="subcellular location">
    <subcellularLocation>
        <location evidence="1">Membrane</location>
        <topology evidence="1">Multi-pass membrane protein</topology>
    </subcellularLocation>
</comment>
<dbReference type="RefSeq" id="WP_021953312.1">
    <property type="nucleotide sequence ID" value="NZ_JACOOZ010000002.1"/>
</dbReference>
<evidence type="ECO:0000256" key="15">
    <source>
        <dbReference type="ARBA" id="ARBA00049902"/>
    </source>
</evidence>
<feature type="transmembrane region" description="Helical" evidence="17">
    <location>
        <begin position="185"/>
        <end position="203"/>
    </location>
</feature>
<dbReference type="Pfam" id="PF01098">
    <property type="entry name" value="FTSW_RODA_SPOVE"/>
    <property type="match status" value="1"/>
</dbReference>
<keyword evidence="5" id="KW-0133">Cell shape</keyword>
<evidence type="ECO:0000256" key="13">
    <source>
        <dbReference type="ARBA" id="ARBA00041418"/>
    </source>
</evidence>
<keyword evidence="18" id="KW-0131">Cell cycle</keyword>